<feature type="non-terminal residue" evidence="2">
    <location>
        <position position="100"/>
    </location>
</feature>
<proteinExistence type="predicted"/>
<accession>B3KYD4</accession>
<dbReference type="EMBL" id="AM287210">
    <property type="protein sequence ID" value="CAL18598.1"/>
    <property type="molecule type" value="Genomic_DNA"/>
</dbReference>
<dbReference type="AlphaFoldDB" id="B3KYD4"/>
<evidence type="ECO:0000313" key="2">
    <source>
        <dbReference type="EMBL" id="CAL18598.1"/>
    </source>
</evidence>
<name>B3KYD4_9MICC</name>
<feature type="region of interest" description="Disordered" evidence="1">
    <location>
        <begin position="1"/>
        <end position="73"/>
    </location>
</feature>
<sequence>GWAGRAGGVEDHGEVLEPDRDVPRPRPRPGDHRVERGRALDRLLGHDPPGDPRQVPGGRHGQAGQPGVVHEDGDAGVLELVADLRGRQAGVDRHIGSASL</sequence>
<evidence type="ECO:0000256" key="1">
    <source>
        <dbReference type="SAM" id="MobiDB-lite"/>
    </source>
</evidence>
<feature type="compositionally biased region" description="Basic and acidic residues" evidence="1">
    <location>
        <begin position="8"/>
        <end position="50"/>
    </location>
</feature>
<feature type="non-terminal residue" evidence="2">
    <location>
        <position position="1"/>
    </location>
</feature>
<reference evidence="2" key="1">
    <citation type="submission" date="2006-07" db="EMBL/GenBank/DDBJ databases">
        <title>Screening of secondary metabolite-producing marine bacteria associated with corals.</title>
        <authorList>
            <person name="Radjasa O.K."/>
            <person name="Wiese J."/>
            <person name="Sabdono A."/>
            <person name="Imhoff J.F."/>
        </authorList>
    </citation>
    <scope>NUCLEOTIDE SEQUENCE</scope>
    <source>
        <strain evidence="2">BJB</strain>
    </source>
</reference>
<protein>
    <submittedName>
        <fullName evidence="2">Putative non-ribosomal peptide synthetase</fullName>
    </submittedName>
</protein>
<gene>
    <name evidence="2" type="primary">nrps</name>
</gene>
<organism evidence="2">
    <name type="scientific">Micrococcus sp. BJB</name>
    <dbReference type="NCBI Taxonomy" id="393913"/>
    <lineage>
        <taxon>Bacteria</taxon>
        <taxon>Bacillati</taxon>
        <taxon>Actinomycetota</taxon>
        <taxon>Actinomycetes</taxon>
        <taxon>Micrococcales</taxon>
        <taxon>Micrococcaceae</taxon>
        <taxon>Micrococcus</taxon>
    </lineage>
</organism>